<dbReference type="GO" id="GO:0017004">
    <property type="term" value="P:cytochrome complex assembly"/>
    <property type="evidence" value="ECO:0007669"/>
    <property type="project" value="UniProtKB-KW"/>
</dbReference>
<feature type="domain" description="Thiol:disulfide interchange protein DsbD N-terminal" evidence="9">
    <location>
        <begin position="293"/>
        <end position="416"/>
    </location>
</feature>
<keyword evidence="5 6" id="KW-0472">Membrane</keyword>
<protein>
    <recommendedName>
        <fullName evidence="12">Thiol:disulfide interchange protein DsbD N-terminal domain-containing protein</fullName>
    </recommendedName>
</protein>
<evidence type="ECO:0000313" key="10">
    <source>
        <dbReference type="EMBL" id="KRP29372.1"/>
    </source>
</evidence>
<comment type="subcellular location">
    <subcellularLocation>
        <location evidence="1">Membrane</location>
        <topology evidence="1">Multi-pass membrane protein</topology>
    </subcellularLocation>
</comment>
<evidence type="ECO:0000256" key="3">
    <source>
        <dbReference type="ARBA" id="ARBA00022748"/>
    </source>
</evidence>
<keyword evidence="2 6" id="KW-0812">Transmembrane</keyword>
<comment type="caution">
    <text evidence="10">The sequence shown here is derived from an EMBL/GenBank/DDBJ whole genome shotgun (WGS) entry which is preliminary data.</text>
</comment>
<dbReference type="SUPFAM" id="SSF52833">
    <property type="entry name" value="Thioredoxin-like"/>
    <property type="match status" value="1"/>
</dbReference>
<evidence type="ECO:0000256" key="7">
    <source>
        <dbReference type="SAM" id="SignalP"/>
    </source>
</evidence>
<feature type="chain" id="PRO_5006427593" description="Thiol:disulfide interchange protein DsbD N-terminal domain-containing protein" evidence="7">
    <location>
        <begin position="24"/>
        <end position="938"/>
    </location>
</feature>
<organism evidence="10 11">
    <name type="scientific">OM182 bacterium BACL3 MAG-120924-bin41</name>
    <dbReference type="NCBI Taxonomy" id="1655632"/>
    <lineage>
        <taxon>Bacteria</taxon>
        <taxon>Pseudomonadati</taxon>
        <taxon>Pseudomonadota</taxon>
        <taxon>Gammaproteobacteria</taxon>
        <taxon>OMG group</taxon>
        <taxon>OM182 clade</taxon>
    </lineage>
</organism>
<feature type="transmembrane region" description="Helical" evidence="6">
    <location>
        <begin position="687"/>
        <end position="707"/>
    </location>
</feature>
<keyword evidence="3" id="KW-0201">Cytochrome c-type biogenesis</keyword>
<evidence type="ECO:0000256" key="6">
    <source>
        <dbReference type="SAM" id="Phobius"/>
    </source>
</evidence>
<feature type="transmembrane region" description="Helical" evidence="6">
    <location>
        <begin position="817"/>
        <end position="834"/>
    </location>
</feature>
<dbReference type="InterPro" id="IPR036249">
    <property type="entry name" value="Thioredoxin-like_sf"/>
</dbReference>
<name>A0A0R2X3X2_9GAMM</name>
<evidence type="ECO:0000259" key="8">
    <source>
        <dbReference type="Pfam" id="PF02683"/>
    </source>
</evidence>
<feature type="domain" description="Thiol:disulfide interchange protein DsbD N-terminal" evidence="9">
    <location>
        <begin position="35"/>
        <end position="156"/>
    </location>
</feature>
<gene>
    <name evidence="10" type="ORF">ABS30_03530</name>
</gene>
<proteinExistence type="predicted"/>
<reference evidence="10 11" key="1">
    <citation type="submission" date="2015-10" db="EMBL/GenBank/DDBJ databases">
        <title>Metagenome-Assembled Genomes uncover a global brackish microbiome.</title>
        <authorList>
            <person name="Hugerth L.W."/>
            <person name="Larsson J."/>
            <person name="Alneberg J."/>
            <person name="Lindh M.V."/>
            <person name="Legrand C."/>
            <person name="Pinhassi J."/>
            <person name="Andersson A.F."/>
        </authorList>
    </citation>
    <scope>NUCLEOTIDE SEQUENCE [LARGE SCALE GENOMIC DNA]</scope>
    <source>
        <strain evidence="10">BACL3 MAG-120924-bin41</strain>
    </source>
</reference>
<dbReference type="Gene3D" id="3.40.30.10">
    <property type="entry name" value="Glutaredoxin"/>
    <property type="match status" value="1"/>
</dbReference>
<dbReference type="GO" id="GO:0015035">
    <property type="term" value="F:protein-disulfide reductase activity"/>
    <property type="evidence" value="ECO:0007669"/>
    <property type="project" value="TreeGrafter"/>
</dbReference>
<feature type="transmembrane region" description="Helical" evidence="6">
    <location>
        <begin position="763"/>
        <end position="779"/>
    </location>
</feature>
<evidence type="ECO:0000256" key="2">
    <source>
        <dbReference type="ARBA" id="ARBA00022692"/>
    </source>
</evidence>
<evidence type="ECO:0000259" key="9">
    <source>
        <dbReference type="Pfam" id="PF11412"/>
    </source>
</evidence>
<dbReference type="InterPro" id="IPR003834">
    <property type="entry name" value="Cyt_c_assmbl_TM_dom"/>
</dbReference>
<dbReference type="AlphaFoldDB" id="A0A0R2X3X2"/>
<evidence type="ECO:0000256" key="5">
    <source>
        <dbReference type="ARBA" id="ARBA00023136"/>
    </source>
</evidence>
<keyword evidence="4 6" id="KW-1133">Transmembrane helix</keyword>
<dbReference type="GO" id="GO:0016020">
    <property type="term" value="C:membrane"/>
    <property type="evidence" value="ECO:0007669"/>
    <property type="project" value="UniProtKB-SubCell"/>
</dbReference>
<dbReference type="EMBL" id="LIDJ01000069">
    <property type="protein sequence ID" value="KRP29372.1"/>
    <property type="molecule type" value="Genomic_DNA"/>
</dbReference>
<evidence type="ECO:0000313" key="11">
    <source>
        <dbReference type="Proteomes" id="UP000052138"/>
    </source>
</evidence>
<evidence type="ECO:0000256" key="1">
    <source>
        <dbReference type="ARBA" id="ARBA00004141"/>
    </source>
</evidence>
<feature type="transmembrane region" description="Helical" evidence="6">
    <location>
        <begin position="785"/>
        <end position="805"/>
    </location>
</feature>
<feature type="signal peptide" evidence="7">
    <location>
        <begin position="1"/>
        <end position="23"/>
    </location>
</feature>
<evidence type="ECO:0008006" key="12">
    <source>
        <dbReference type="Google" id="ProtNLM"/>
    </source>
</evidence>
<feature type="transmembrane region" description="Helical" evidence="6">
    <location>
        <begin position="608"/>
        <end position="633"/>
    </location>
</feature>
<feature type="transmembrane region" description="Helical" evidence="6">
    <location>
        <begin position="719"/>
        <end position="743"/>
    </location>
</feature>
<dbReference type="Pfam" id="PF11412">
    <property type="entry name" value="DsbD_N"/>
    <property type="match status" value="2"/>
</dbReference>
<evidence type="ECO:0000256" key="4">
    <source>
        <dbReference type="ARBA" id="ARBA00022989"/>
    </source>
</evidence>
<dbReference type="PANTHER" id="PTHR32234">
    <property type="entry name" value="THIOL:DISULFIDE INTERCHANGE PROTEIN DSBD"/>
    <property type="match status" value="1"/>
</dbReference>
<dbReference type="GO" id="GO:0045454">
    <property type="term" value="P:cell redox homeostasis"/>
    <property type="evidence" value="ECO:0007669"/>
    <property type="project" value="TreeGrafter"/>
</dbReference>
<dbReference type="PANTHER" id="PTHR32234:SF3">
    <property type="entry name" value="SUPPRESSION OF COPPER SENSITIVITY PROTEIN"/>
    <property type="match status" value="1"/>
</dbReference>
<dbReference type="Pfam" id="PF13899">
    <property type="entry name" value="Thioredoxin_7"/>
    <property type="match status" value="1"/>
</dbReference>
<feature type="non-terminal residue" evidence="10">
    <location>
        <position position="938"/>
    </location>
</feature>
<dbReference type="Proteomes" id="UP000052138">
    <property type="component" value="Unassembled WGS sequence"/>
</dbReference>
<dbReference type="Pfam" id="PF02683">
    <property type="entry name" value="DsbD_TM"/>
    <property type="match status" value="1"/>
</dbReference>
<keyword evidence="7" id="KW-0732">Signal</keyword>
<feature type="domain" description="Cytochrome C biogenesis protein transmembrane" evidence="8">
    <location>
        <begin position="564"/>
        <end position="775"/>
    </location>
</feature>
<feature type="transmembrane region" description="Helical" evidence="6">
    <location>
        <begin position="645"/>
        <end position="666"/>
    </location>
</feature>
<feature type="transmembrane region" description="Helical" evidence="6">
    <location>
        <begin position="562"/>
        <end position="587"/>
    </location>
</feature>
<sequence>MLTKSYKLLLLIFLSLSSFSTFGQVHRTDQIEVELLSETTNVVPGETLWLAIRLKPIEHWHTYWKFGGDSGEATSTSEWRLPSGASAGEIEWPIPEWTPFPGSDLVTFTYEREVYLPLPITIPADYADSSFNLATQIDWQVCDEICIPGAAEFSLTLPVASQLIADPRWVDGFAEARANTPLKRDEHQLAATFNAHGGEINVMVQAPDARFADADEAWFFPQQRRVMKYAPVRKVMLDGDRVQISTQQHRRFEPQQGELEGMLAFVDSEGRLHGYDLLAQRTAIAWDNSIEVELLSESTTLVPGETQWLGLRLTPAAHWHTYWKMGGDSGEPTSLTDWSVPAGTRIGELEFPAPQWLPFYETDLVNFGYEEEVVIPVAITLPAGYSEASATIATTAFWNVCEQICIPGEQRLELTLPVAQSIQLDAVAEKFFADARAQLPIADHDIEQSVIAAGERVSLGFSSEQGLFEGFTDAYFFPEKRRVIKPGPLRDVTLSANLLQITHSQPRRMVEDLSEVYGVLVLEDAQGDRVAYDFSSPAIELSEFSMMPLAAASQQNQAGGGLLLYVAFAFLGGLILNLMPCVFPVLSMKALSLAKNSGATAHKQRMDGLAYTAGVLVAFMALATVLIVLRAGGERIGWAFQFQQPWFLALIVYVFFMLALSLSGVFEIGTSLMGMGGNLAQKEGYKGSFFTGVLATTVATPCTAPFMGPALGFALTQPWALAMVVFVALGLGMAAPILLLSYVPVLTRFLPKPGQWMETFKQFMAFPLYASALFFLWVLGNQVGIMGMTLVLGACVVLAFAAWLYQKRFTMGPIALSLNYVTAAVAIGFALYLMQTPFLQTQAREASVAEYDEEGNLVLGADNFEPFSAARLAELRAAGKPVFINMTADWCITCLANEQTSLSGDSVKKALVDNDITYLKGDWTNEDPEITEVLERFS</sequence>
<accession>A0A0R2X3X2</accession>
<dbReference type="InterPro" id="IPR028250">
    <property type="entry name" value="DsbDN"/>
</dbReference>